<gene>
    <name evidence="1" type="ORF">CXP39_03225</name>
</gene>
<name>A0A2K9C670_9MOLU</name>
<evidence type="ECO:0000313" key="1">
    <source>
        <dbReference type="EMBL" id="AUF83787.1"/>
    </source>
</evidence>
<dbReference type="Proteomes" id="UP000233419">
    <property type="component" value="Chromosome"/>
</dbReference>
<accession>A0A2K9C670</accession>
<organism evidence="1 2">
    <name type="scientific">Mesoplasma syrphidae</name>
    <dbReference type="NCBI Taxonomy" id="225999"/>
    <lineage>
        <taxon>Bacteria</taxon>
        <taxon>Bacillati</taxon>
        <taxon>Mycoplasmatota</taxon>
        <taxon>Mollicutes</taxon>
        <taxon>Entomoplasmatales</taxon>
        <taxon>Entomoplasmataceae</taxon>
        <taxon>Mesoplasma</taxon>
    </lineage>
</organism>
<proteinExistence type="predicted"/>
<keyword evidence="2" id="KW-1185">Reference proteome</keyword>
<reference evidence="1 2" key="1">
    <citation type="submission" date="2017-12" db="EMBL/GenBank/DDBJ databases">
        <title>Mesoplasma syrphidae YJS, Complete Genome.</title>
        <authorList>
            <person name="Knight T.F."/>
            <person name="Citino T."/>
            <person name="Rubinstein R."/>
            <person name="Neuschaefer Z."/>
        </authorList>
    </citation>
    <scope>NUCLEOTIDE SEQUENCE [LARGE SCALE GENOMIC DNA]</scope>
    <source>
        <strain evidence="1 2">YJS</strain>
    </source>
</reference>
<protein>
    <submittedName>
        <fullName evidence="1">Uncharacterized protein</fullName>
    </submittedName>
</protein>
<dbReference type="EMBL" id="CP025257">
    <property type="protein sequence ID" value="AUF83787.1"/>
    <property type="molecule type" value="Genomic_DNA"/>
</dbReference>
<dbReference type="KEGG" id="msyr:CXP39_03225"/>
<dbReference type="AlphaFoldDB" id="A0A2K9C670"/>
<sequence>MPKCSKCSIENVGLINISVGTEDLYIKTEMVLCWKCFKKEYRKHDTKNVYIFKREEKKSLNKKKA</sequence>
<evidence type="ECO:0000313" key="2">
    <source>
        <dbReference type="Proteomes" id="UP000233419"/>
    </source>
</evidence>